<dbReference type="PANTHER" id="PTHR15622">
    <property type="entry name" value="WD40 REPEAT PROTEIN"/>
    <property type="match status" value="1"/>
</dbReference>
<gene>
    <name evidence="3" type="ORF">CCMP2556_LOCUS54208</name>
</gene>
<dbReference type="InterPro" id="IPR013979">
    <property type="entry name" value="TIF_beta_prop-like"/>
</dbReference>
<dbReference type="PANTHER" id="PTHR15622:SF2">
    <property type="entry name" value="U4_U6 SMALL NUCLEAR RIBONUCLEOPROTEIN PRP4"/>
    <property type="match status" value="1"/>
</dbReference>
<dbReference type="EMBL" id="CAXAMN010028484">
    <property type="protein sequence ID" value="CAK9116698.1"/>
    <property type="molecule type" value="Genomic_DNA"/>
</dbReference>
<protein>
    <recommendedName>
        <fullName evidence="2">Translation initiation factor beta propellor-like domain-containing protein</fullName>
    </recommendedName>
</protein>
<dbReference type="InterPro" id="IPR015943">
    <property type="entry name" value="WD40/YVTN_repeat-like_dom_sf"/>
</dbReference>
<keyword evidence="4" id="KW-1185">Reference proteome</keyword>
<evidence type="ECO:0000256" key="1">
    <source>
        <dbReference type="ARBA" id="ARBA00022786"/>
    </source>
</evidence>
<feature type="domain" description="Translation initiation factor beta propellor-like" evidence="2">
    <location>
        <begin position="178"/>
        <end position="262"/>
    </location>
</feature>
<dbReference type="Proteomes" id="UP001642484">
    <property type="component" value="Unassembled WGS sequence"/>
</dbReference>
<keyword evidence="1" id="KW-0833">Ubl conjugation pathway</keyword>
<evidence type="ECO:0000313" key="3">
    <source>
        <dbReference type="EMBL" id="CAK9116698.1"/>
    </source>
</evidence>
<dbReference type="SUPFAM" id="SSF69322">
    <property type="entry name" value="Tricorn protease domain 2"/>
    <property type="match status" value="1"/>
</dbReference>
<dbReference type="Gene3D" id="2.130.10.10">
    <property type="entry name" value="YVTN repeat-like/Quinoprotein amine dehydrogenase"/>
    <property type="match status" value="1"/>
</dbReference>
<comment type="caution">
    <text evidence="3">The sequence shown here is derived from an EMBL/GenBank/DDBJ whole genome shotgun (WGS) entry which is preliminary data.</text>
</comment>
<dbReference type="Pfam" id="PF08662">
    <property type="entry name" value="eIF2A"/>
    <property type="match status" value="1"/>
</dbReference>
<reference evidence="3 4" key="1">
    <citation type="submission" date="2024-02" db="EMBL/GenBank/DDBJ databases">
        <authorList>
            <person name="Chen Y."/>
            <person name="Shah S."/>
            <person name="Dougan E. K."/>
            <person name="Thang M."/>
            <person name="Chan C."/>
        </authorList>
    </citation>
    <scope>NUCLEOTIDE SEQUENCE [LARGE SCALE GENOMIC DNA]</scope>
</reference>
<dbReference type="InterPro" id="IPR051983">
    <property type="entry name" value="WSB_SOCS-box_domain"/>
</dbReference>
<accession>A0ABP0SWA7</accession>
<organism evidence="3 4">
    <name type="scientific">Durusdinium trenchii</name>
    <dbReference type="NCBI Taxonomy" id="1381693"/>
    <lineage>
        <taxon>Eukaryota</taxon>
        <taxon>Sar</taxon>
        <taxon>Alveolata</taxon>
        <taxon>Dinophyceae</taxon>
        <taxon>Suessiales</taxon>
        <taxon>Symbiodiniaceae</taxon>
        <taxon>Durusdinium</taxon>
    </lineage>
</organism>
<proteinExistence type="predicted"/>
<sequence>MLHVSLCHAVTGDHLAVVKLQATASIDDLYVASAQVLNRDTFVLHLLRHNQELSSGTVGQLAGAGEDIEISVLFVPGPRFVASAQSIWLLSIGTEPQMLKESTSESSSVLSMAFARKTNQIAIKTLDTVQVWDVISGELKEQLVVEMKSGRSASPSPKLMDFTEDGSQLAVIDDSQHVLKIWDLQSKACIFEAPSCFEVCAFSPDGLRIVAGGACDMDGTATVWQVSNSSCLQRLGLTDGYFTGALFSPDGSWIVTATREPNYEEVLLWDQAEHRALDLYGNYNVAFVSDSVLVGMTEDRGCINVVKVPEGRAVLSVPLEGTIRPHSLFAALFLPYKHGFVAILGMPSETYSFDQFCNARDGFLFLSFLYVKSVRMVDCVLLLSLLTLDIFRFGLSWQSSFLYNRELHHTKKQCSIFLAVYIYYKLSGPRHL</sequence>
<evidence type="ECO:0000259" key="2">
    <source>
        <dbReference type="Pfam" id="PF08662"/>
    </source>
</evidence>
<evidence type="ECO:0000313" key="4">
    <source>
        <dbReference type="Proteomes" id="UP001642484"/>
    </source>
</evidence>
<name>A0ABP0SWA7_9DINO</name>